<evidence type="ECO:0000313" key="11">
    <source>
        <dbReference type="EMBL" id="MDQ6596758.1"/>
    </source>
</evidence>
<evidence type="ECO:0000313" key="12">
    <source>
        <dbReference type="EMBL" id="TDK65027.1"/>
    </source>
</evidence>
<keyword evidence="6 12" id="KW-0418">Kinase</keyword>
<dbReference type="GO" id="GO:0000155">
    <property type="term" value="F:phosphorelay sensor kinase activity"/>
    <property type="evidence" value="ECO:0007669"/>
    <property type="project" value="InterPro"/>
</dbReference>
<keyword evidence="14" id="KW-1185">Reference proteome</keyword>
<dbReference type="AlphaFoldDB" id="A0A4R5VZR5"/>
<dbReference type="SMART" id="SM00388">
    <property type="entry name" value="HisKA"/>
    <property type="match status" value="1"/>
</dbReference>
<feature type="domain" description="Histidine kinase" evidence="10">
    <location>
        <begin position="292"/>
        <end position="498"/>
    </location>
</feature>
<dbReference type="GO" id="GO:0005524">
    <property type="term" value="F:ATP binding"/>
    <property type="evidence" value="ECO:0007669"/>
    <property type="project" value="UniProtKB-KW"/>
</dbReference>
<dbReference type="RefSeq" id="WP_133332612.1">
    <property type="nucleotide sequence ID" value="NZ_JAVGVR010000001.1"/>
</dbReference>
<dbReference type="PANTHER" id="PTHR43065:SF10">
    <property type="entry name" value="PEROXIDE STRESS-ACTIVATED HISTIDINE KINASE MAK3"/>
    <property type="match status" value="1"/>
</dbReference>
<dbReference type="SUPFAM" id="SSF47384">
    <property type="entry name" value="Homodimeric domain of signal transducing histidine kinase"/>
    <property type="match status" value="1"/>
</dbReference>
<feature type="transmembrane region" description="Helical" evidence="9">
    <location>
        <begin position="247"/>
        <end position="267"/>
    </location>
</feature>
<protein>
    <recommendedName>
        <fullName evidence="2">histidine kinase</fullName>
        <ecNumber evidence="2">2.7.13.3</ecNumber>
    </recommendedName>
</protein>
<dbReference type="EMBL" id="JAVGVR010000001">
    <property type="protein sequence ID" value="MDQ6596758.1"/>
    <property type="molecule type" value="Genomic_DNA"/>
</dbReference>
<dbReference type="Proteomes" id="UP000295132">
    <property type="component" value="Unassembled WGS sequence"/>
</dbReference>
<keyword evidence="5" id="KW-0547">Nucleotide-binding</keyword>
<dbReference type="SUPFAM" id="SSF55874">
    <property type="entry name" value="ATPase domain of HSP90 chaperone/DNA topoisomerase II/histidine kinase"/>
    <property type="match status" value="1"/>
</dbReference>
<dbReference type="EC" id="2.7.13.3" evidence="2"/>
<evidence type="ECO:0000313" key="14">
    <source>
        <dbReference type="Proteomes" id="UP001178888"/>
    </source>
</evidence>
<keyword evidence="3" id="KW-0597">Phosphoprotein</keyword>
<dbReference type="CDD" id="cd00082">
    <property type="entry name" value="HisKA"/>
    <property type="match status" value="1"/>
</dbReference>
<reference evidence="12 13" key="1">
    <citation type="submission" date="2019-03" db="EMBL/GenBank/DDBJ databases">
        <title>Bacillus niacini sp. nov. a Nicotinate-Metabolizing Mesophile Isolated from Soil.</title>
        <authorList>
            <person name="Zhang G."/>
        </authorList>
    </citation>
    <scope>NUCLEOTIDE SEQUENCE [LARGE SCALE GENOMIC DNA]</scope>
    <source>
        <strain evidence="12 13">WN066</strain>
    </source>
</reference>
<proteinExistence type="predicted"/>
<comment type="caution">
    <text evidence="12">The sequence shown here is derived from an EMBL/GenBank/DDBJ whole genome shotgun (WGS) entry which is preliminary data.</text>
</comment>
<gene>
    <name evidence="12" type="ORF">E2K98_01915</name>
    <name evidence="11" type="ORF">RCG21_10405</name>
</gene>
<keyword evidence="8" id="KW-0902">Two-component regulatory system</keyword>
<dbReference type="Gene3D" id="1.10.287.130">
    <property type="match status" value="1"/>
</dbReference>
<feature type="transmembrane region" description="Helical" evidence="9">
    <location>
        <begin position="7"/>
        <end position="27"/>
    </location>
</feature>
<dbReference type="InterPro" id="IPR005467">
    <property type="entry name" value="His_kinase_dom"/>
</dbReference>
<evidence type="ECO:0000259" key="10">
    <source>
        <dbReference type="PROSITE" id="PS50109"/>
    </source>
</evidence>
<accession>A0A4R5VZR5</accession>
<evidence type="ECO:0000256" key="7">
    <source>
        <dbReference type="ARBA" id="ARBA00022840"/>
    </source>
</evidence>
<keyword evidence="9" id="KW-0812">Transmembrane</keyword>
<name>A0A4R5VZR5_9BACI</name>
<dbReference type="InterPro" id="IPR036890">
    <property type="entry name" value="HATPase_C_sf"/>
</dbReference>
<keyword evidence="7 11" id="KW-0067">ATP-binding</keyword>
<evidence type="ECO:0000256" key="8">
    <source>
        <dbReference type="ARBA" id="ARBA00023012"/>
    </source>
</evidence>
<evidence type="ECO:0000256" key="1">
    <source>
        <dbReference type="ARBA" id="ARBA00000085"/>
    </source>
</evidence>
<evidence type="ECO:0000256" key="4">
    <source>
        <dbReference type="ARBA" id="ARBA00022679"/>
    </source>
</evidence>
<dbReference type="InterPro" id="IPR003661">
    <property type="entry name" value="HisK_dim/P_dom"/>
</dbReference>
<dbReference type="InterPro" id="IPR004358">
    <property type="entry name" value="Sig_transdc_His_kin-like_C"/>
</dbReference>
<evidence type="ECO:0000256" key="3">
    <source>
        <dbReference type="ARBA" id="ARBA00022553"/>
    </source>
</evidence>
<reference evidence="11" key="2">
    <citation type="submission" date="2023-08" db="EMBL/GenBank/DDBJ databases">
        <title>Nitrogen cycling bacteria in agricultural field soils.</title>
        <authorList>
            <person name="Jang J."/>
        </authorList>
    </citation>
    <scope>NUCLEOTIDE SEQUENCE</scope>
    <source>
        <strain evidence="11">PS3-36</strain>
    </source>
</reference>
<dbReference type="Pfam" id="PF02518">
    <property type="entry name" value="HATPase_c"/>
    <property type="match status" value="1"/>
</dbReference>
<evidence type="ECO:0000256" key="6">
    <source>
        <dbReference type="ARBA" id="ARBA00022777"/>
    </source>
</evidence>
<dbReference type="EMBL" id="SMYO01000001">
    <property type="protein sequence ID" value="TDK65027.1"/>
    <property type="molecule type" value="Genomic_DNA"/>
</dbReference>
<keyword evidence="9" id="KW-1133">Transmembrane helix</keyword>
<dbReference type="PRINTS" id="PR00344">
    <property type="entry name" value="BCTRLSENSOR"/>
</dbReference>
<dbReference type="Gene3D" id="3.30.565.10">
    <property type="entry name" value="Histidine kinase-like ATPase, C-terminal domain"/>
    <property type="match status" value="1"/>
</dbReference>
<keyword evidence="9" id="KW-0472">Membrane</keyword>
<evidence type="ECO:0000313" key="13">
    <source>
        <dbReference type="Proteomes" id="UP000295132"/>
    </source>
</evidence>
<dbReference type="Pfam" id="PF00512">
    <property type="entry name" value="HisKA"/>
    <property type="match status" value="1"/>
</dbReference>
<dbReference type="Proteomes" id="UP001178888">
    <property type="component" value="Unassembled WGS sequence"/>
</dbReference>
<dbReference type="PANTHER" id="PTHR43065">
    <property type="entry name" value="SENSOR HISTIDINE KINASE"/>
    <property type="match status" value="1"/>
</dbReference>
<dbReference type="InterPro" id="IPR003594">
    <property type="entry name" value="HATPase_dom"/>
</dbReference>
<dbReference type="PROSITE" id="PS50109">
    <property type="entry name" value="HIS_KIN"/>
    <property type="match status" value="1"/>
</dbReference>
<evidence type="ECO:0000256" key="9">
    <source>
        <dbReference type="SAM" id="Phobius"/>
    </source>
</evidence>
<dbReference type="InterPro" id="IPR036097">
    <property type="entry name" value="HisK_dim/P_sf"/>
</dbReference>
<keyword evidence="4" id="KW-0808">Transferase</keyword>
<comment type="catalytic activity">
    <reaction evidence="1">
        <text>ATP + protein L-histidine = ADP + protein N-phospho-L-histidine.</text>
        <dbReference type="EC" id="2.7.13.3"/>
    </reaction>
</comment>
<sequence>MKNFKSNFYLYLIIVVLPVIIIGSYYFSNILKEHNQERKEQARWVASIYQKSWDQFIGETTTSLEILSLSVKGNLSSPEKVEPLLKEIHDKDLRYGGLYLLDKNGKVLTGSELRNYTVEFSRQKYIQDVIKTKDTIISDHQEITQNNQRILGLATPVLDENHHVMAILVAHLRIDYMQNLMKVLTPKSKLVVVNGNNKPIVKLNVKDSTINDGNNWIHLPMDRLPWNIKVKIANRNIKEIAGEFSEALFIILVITHVLFLLIEYILLKKHTVKERKQNEVQKLELVGTLAASTAHEIRNPLTGVKGLMQLLSEKYTAPEDQYYFEVIDSELNRINEIVSEFLILGKPTAQLTNNVNIVETLQELKPLIISEGNLCNVDCSWGIPSNPIMVQCVKDQIKQVVLNIAKNSFESMEGSGKLEIILQKDSQFCKLEIIDNGKGMSKEELDKIFRPFYTSKETGTGLGLVVCKRIIQSFGGKIKILSAAGKGTKVELTLPLAKNT</sequence>
<organism evidence="12 13">
    <name type="scientific">Bacillus salipaludis</name>
    <dbReference type="NCBI Taxonomy" id="2547811"/>
    <lineage>
        <taxon>Bacteria</taxon>
        <taxon>Bacillati</taxon>
        <taxon>Bacillota</taxon>
        <taxon>Bacilli</taxon>
        <taxon>Bacillales</taxon>
        <taxon>Bacillaceae</taxon>
        <taxon>Bacillus</taxon>
    </lineage>
</organism>
<evidence type="ECO:0000256" key="5">
    <source>
        <dbReference type="ARBA" id="ARBA00022741"/>
    </source>
</evidence>
<dbReference type="CDD" id="cd18773">
    <property type="entry name" value="PDC1_HK_sensor"/>
    <property type="match status" value="1"/>
</dbReference>
<dbReference type="SMART" id="SM00387">
    <property type="entry name" value="HATPase_c"/>
    <property type="match status" value="1"/>
</dbReference>
<dbReference type="Gene3D" id="3.30.450.20">
    <property type="entry name" value="PAS domain"/>
    <property type="match status" value="2"/>
</dbReference>
<evidence type="ECO:0000256" key="2">
    <source>
        <dbReference type="ARBA" id="ARBA00012438"/>
    </source>
</evidence>